<keyword evidence="3" id="KW-0547">Nucleotide-binding</keyword>
<evidence type="ECO:0000256" key="3">
    <source>
        <dbReference type="ARBA" id="ARBA00022741"/>
    </source>
</evidence>
<feature type="domain" description="Peptidase C39" evidence="10">
    <location>
        <begin position="21"/>
        <end position="140"/>
    </location>
</feature>
<dbReference type="PANTHER" id="PTHR24221">
    <property type="entry name" value="ATP-BINDING CASSETTE SUB-FAMILY B"/>
    <property type="match status" value="1"/>
</dbReference>
<evidence type="ECO:0000259" key="9">
    <source>
        <dbReference type="PROSITE" id="PS50929"/>
    </source>
</evidence>
<dbReference type="Gene3D" id="1.20.1560.10">
    <property type="entry name" value="ABC transporter type 1, transmembrane domain"/>
    <property type="match status" value="1"/>
</dbReference>
<dbReference type="InterPro" id="IPR017871">
    <property type="entry name" value="ABC_transporter-like_CS"/>
</dbReference>
<comment type="subcellular location">
    <subcellularLocation>
        <location evidence="1">Cell membrane</location>
        <topology evidence="1">Multi-pass membrane protein</topology>
    </subcellularLocation>
</comment>
<evidence type="ECO:0000256" key="2">
    <source>
        <dbReference type="ARBA" id="ARBA00022692"/>
    </source>
</evidence>
<evidence type="ECO:0000256" key="6">
    <source>
        <dbReference type="ARBA" id="ARBA00023136"/>
    </source>
</evidence>
<protein>
    <submittedName>
        <fullName evidence="11">Colicin V biosynthesis protein</fullName>
    </submittedName>
</protein>
<feature type="transmembrane region" description="Helical" evidence="7">
    <location>
        <begin position="297"/>
        <end position="324"/>
    </location>
</feature>
<dbReference type="InterPro" id="IPR003593">
    <property type="entry name" value="AAA+_ATPase"/>
</dbReference>
<dbReference type="SMART" id="SM00382">
    <property type="entry name" value="AAA"/>
    <property type="match status" value="1"/>
</dbReference>
<evidence type="ECO:0000313" key="11">
    <source>
        <dbReference type="EMBL" id="GLQ89129.1"/>
    </source>
</evidence>
<evidence type="ECO:0000259" key="10">
    <source>
        <dbReference type="PROSITE" id="PS50990"/>
    </source>
</evidence>
<dbReference type="InterPro" id="IPR039421">
    <property type="entry name" value="Type_1_exporter"/>
</dbReference>
<proteinExistence type="predicted"/>
<dbReference type="InterPro" id="IPR011527">
    <property type="entry name" value="ABC1_TM_dom"/>
</dbReference>
<name>A0ABQ5XBU7_9GAMM</name>
<dbReference type="Proteomes" id="UP001156627">
    <property type="component" value="Unassembled WGS sequence"/>
</dbReference>
<dbReference type="PROSITE" id="PS50893">
    <property type="entry name" value="ABC_TRANSPORTER_2"/>
    <property type="match status" value="1"/>
</dbReference>
<dbReference type="EMBL" id="BSOA01000029">
    <property type="protein sequence ID" value="GLQ89129.1"/>
    <property type="molecule type" value="Genomic_DNA"/>
</dbReference>
<dbReference type="InterPro" id="IPR036640">
    <property type="entry name" value="ABC1_TM_sf"/>
</dbReference>
<dbReference type="Gene3D" id="3.90.70.10">
    <property type="entry name" value="Cysteine proteinases"/>
    <property type="match status" value="1"/>
</dbReference>
<organism evidence="11 12">
    <name type="scientific">Dyella flagellata</name>
    <dbReference type="NCBI Taxonomy" id="1867833"/>
    <lineage>
        <taxon>Bacteria</taxon>
        <taxon>Pseudomonadati</taxon>
        <taxon>Pseudomonadota</taxon>
        <taxon>Gammaproteobacteria</taxon>
        <taxon>Lysobacterales</taxon>
        <taxon>Rhodanobacteraceae</taxon>
        <taxon>Dyella</taxon>
    </lineage>
</organism>
<feature type="transmembrane region" description="Helical" evidence="7">
    <location>
        <begin position="170"/>
        <end position="188"/>
    </location>
</feature>
<sequence>MTNGAAISMFPARRRLPLLTQTEAAECGLACLAMVAGYYGSDFDLASLRRRYGTSLKGITLARTIEIARSLGLDGRGLRTEPEHLHEIVLPCILHWNLNHFVVLNRVSSKGLEIYDPARGRYWVTLEEASKCFTGVVLELCPRPDFKAAKERDLVAFRHLAGKIIGLPRAVIQISGLALSIELLALILPFQLKWIMDDVLPAGDSNLLWIMAMAFCTLATVLFALTVARAWLISWLGATINAQWTTNLFTHLLNLPLDFFEKRHMGDIVSRFSSVQTIQNTFTGNFIEVVLDGITGLLTIFVLCAYSLPLAGMVVGTACIYASIRFVTYRTLRNANEESLVFGARQQSELMESVRGIQAIKLANKQWVRRARLANATVEASSRVMRSQRIALTVSASNQWLFSLARVLLLALGARFALEGKLSAGMVIAIMAYADQFVIKVGGLVDKLADFQLLRVHAERIADIAFADPEPEGEAGFSGDTPAPCIDLKQVGFRYAQGEKWVFRGLSLSIDEGESVAIVGPSGCGKSTLAKVLLGLVPPTEGGVVIGGVDLMTYGCRRYREMVAAVMQDDTLFAGSVADNIAYFNQSSTIDQIIRAAMVAEIHDEIMAMPMGYETFVGDMGSALSGGQKQRILLARALFSDPKILVLDEATSHLDAVKEARINANIKALRITRIILAHRLETIASADRVVCLVEKE</sequence>
<keyword evidence="5 7" id="KW-1133">Transmembrane helix</keyword>
<dbReference type="PANTHER" id="PTHR24221:SF606">
    <property type="entry name" value="COLICIN V SECRETION-PROCESSING ATP-BINDING PROTEIN"/>
    <property type="match status" value="1"/>
</dbReference>
<evidence type="ECO:0000256" key="1">
    <source>
        <dbReference type="ARBA" id="ARBA00004651"/>
    </source>
</evidence>
<dbReference type="InterPro" id="IPR005074">
    <property type="entry name" value="Peptidase_C39"/>
</dbReference>
<dbReference type="InterPro" id="IPR027417">
    <property type="entry name" value="P-loop_NTPase"/>
</dbReference>
<dbReference type="InterPro" id="IPR003439">
    <property type="entry name" value="ABC_transporter-like_ATP-bd"/>
</dbReference>
<evidence type="ECO:0000313" key="12">
    <source>
        <dbReference type="Proteomes" id="UP001156627"/>
    </source>
</evidence>
<dbReference type="Pfam" id="PF00005">
    <property type="entry name" value="ABC_tran"/>
    <property type="match status" value="1"/>
</dbReference>
<keyword evidence="4" id="KW-0067">ATP-binding</keyword>
<dbReference type="PROSITE" id="PS50990">
    <property type="entry name" value="PEPTIDASE_C39"/>
    <property type="match status" value="1"/>
</dbReference>
<evidence type="ECO:0000256" key="5">
    <source>
        <dbReference type="ARBA" id="ARBA00022989"/>
    </source>
</evidence>
<accession>A0ABQ5XBU7</accession>
<dbReference type="PROSITE" id="PS50929">
    <property type="entry name" value="ABC_TM1F"/>
    <property type="match status" value="1"/>
</dbReference>
<reference evidence="12" key="1">
    <citation type="journal article" date="2019" name="Int. J. Syst. Evol. Microbiol.">
        <title>The Global Catalogue of Microorganisms (GCM) 10K type strain sequencing project: providing services to taxonomists for standard genome sequencing and annotation.</title>
        <authorList>
            <consortium name="The Broad Institute Genomics Platform"/>
            <consortium name="The Broad Institute Genome Sequencing Center for Infectious Disease"/>
            <person name="Wu L."/>
            <person name="Ma J."/>
        </authorList>
    </citation>
    <scope>NUCLEOTIDE SEQUENCE [LARGE SCALE GENOMIC DNA]</scope>
    <source>
        <strain evidence="12">NBRC 111981</strain>
    </source>
</reference>
<keyword evidence="6 7" id="KW-0472">Membrane</keyword>
<evidence type="ECO:0000256" key="4">
    <source>
        <dbReference type="ARBA" id="ARBA00022840"/>
    </source>
</evidence>
<gene>
    <name evidence="11" type="ORF">GCM10007898_27010</name>
</gene>
<dbReference type="Pfam" id="PF00664">
    <property type="entry name" value="ABC_membrane"/>
    <property type="match status" value="1"/>
</dbReference>
<comment type="caution">
    <text evidence="11">The sequence shown here is derived from an EMBL/GenBank/DDBJ whole genome shotgun (WGS) entry which is preliminary data.</text>
</comment>
<feature type="transmembrane region" description="Helical" evidence="7">
    <location>
        <begin position="208"/>
        <end position="232"/>
    </location>
</feature>
<dbReference type="Pfam" id="PF03412">
    <property type="entry name" value="Peptidase_C39"/>
    <property type="match status" value="1"/>
</dbReference>
<keyword evidence="12" id="KW-1185">Reference proteome</keyword>
<dbReference type="SUPFAM" id="SSF52540">
    <property type="entry name" value="P-loop containing nucleoside triphosphate hydrolases"/>
    <property type="match status" value="1"/>
</dbReference>
<dbReference type="Gene3D" id="3.40.50.300">
    <property type="entry name" value="P-loop containing nucleotide triphosphate hydrolases"/>
    <property type="match status" value="1"/>
</dbReference>
<dbReference type="CDD" id="cd18567">
    <property type="entry name" value="ABC_6TM_CvaB_RaxB_like"/>
    <property type="match status" value="1"/>
</dbReference>
<evidence type="ECO:0000259" key="8">
    <source>
        <dbReference type="PROSITE" id="PS50893"/>
    </source>
</evidence>
<feature type="domain" description="ABC transporter" evidence="8">
    <location>
        <begin position="486"/>
        <end position="695"/>
    </location>
</feature>
<evidence type="ECO:0000256" key="7">
    <source>
        <dbReference type="SAM" id="Phobius"/>
    </source>
</evidence>
<feature type="domain" description="ABC transmembrane type-1" evidence="9">
    <location>
        <begin position="177"/>
        <end position="453"/>
    </location>
</feature>
<dbReference type="RefSeq" id="WP_284332567.1">
    <property type="nucleotide sequence ID" value="NZ_BSOA01000029.1"/>
</dbReference>
<dbReference type="SUPFAM" id="SSF90123">
    <property type="entry name" value="ABC transporter transmembrane region"/>
    <property type="match status" value="1"/>
</dbReference>
<keyword evidence="2 7" id="KW-0812">Transmembrane</keyword>
<dbReference type="PROSITE" id="PS00211">
    <property type="entry name" value="ABC_TRANSPORTER_1"/>
    <property type="match status" value="1"/>
</dbReference>